<comment type="subcellular location">
    <subcellularLocation>
        <location evidence="1">Membrane</location>
        <topology evidence="1">Multi-pass membrane protein</topology>
    </subcellularLocation>
</comment>
<dbReference type="Pfam" id="PF26158">
    <property type="entry name" value="Claudin_TMEM179-179B"/>
    <property type="match status" value="1"/>
</dbReference>
<name>A0A2J7QCX9_9NEOP</name>
<dbReference type="InterPro" id="IPR059010">
    <property type="entry name" value="TMEM179-179B"/>
</dbReference>
<evidence type="ECO:0000313" key="9">
    <source>
        <dbReference type="Proteomes" id="UP000235965"/>
    </source>
</evidence>
<evidence type="ECO:0000256" key="5">
    <source>
        <dbReference type="ARBA" id="ARBA00093776"/>
    </source>
</evidence>
<organism evidence="8 9">
    <name type="scientific">Cryptotermes secundus</name>
    <dbReference type="NCBI Taxonomy" id="105785"/>
    <lineage>
        <taxon>Eukaryota</taxon>
        <taxon>Metazoa</taxon>
        <taxon>Ecdysozoa</taxon>
        <taxon>Arthropoda</taxon>
        <taxon>Hexapoda</taxon>
        <taxon>Insecta</taxon>
        <taxon>Pterygota</taxon>
        <taxon>Neoptera</taxon>
        <taxon>Polyneoptera</taxon>
        <taxon>Dictyoptera</taxon>
        <taxon>Blattodea</taxon>
        <taxon>Blattoidea</taxon>
        <taxon>Termitoidae</taxon>
        <taxon>Kalotermitidae</taxon>
        <taxon>Cryptotermitinae</taxon>
        <taxon>Cryptotermes</taxon>
    </lineage>
</organism>
<protein>
    <submittedName>
        <fullName evidence="8">Uncharacterized protein</fullName>
    </submittedName>
</protein>
<dbReference type="InParanoid" id="A0A2J7QCX9"/>
<feature type="compositionally biased region" description="Basic and acidic residues" evidence="6">
    <location>
        <begin position="244"/>
        <end position="254"/>
    </location>
</feature>
<evidence type="ECO:0000256" key="1">
    <source>
        <dbReference type="ARBA" id="ARBA00004141"/>
    </source>
</evidence>
<feature type="transmembrane region" description="Helical" evidence="7">
    <location>
        <begin position="83"/>
        <end position="105"/>
    </location>
</feature>
<dbReference type="STRING" id="105785.A0A2J7QCX9"/>
<accession>A0A2J7QCX9</accession>
<dbReference type="Proteomes" id="UP000235965">
    <property type="component" value="Unassembled WGS sequence"/>
</dbReference>
<keyword evidence="4 7" id="KW-0472">Membrane</keyword>
<dbReference type="PROSITE" id="PS51257">
    <property type="entry name" value="PROKAR_LIPOPROTEIN"/>
    <property type="match status" value="1"/>
</dbReference>
<feature type="transmembrane region" description="Helical" evidence="7">
    <location>
        <begin position="126"/>
        <end position="145"/>
    </location>
</feature>
<dbReference type="AlphaFoldDB" id="A0A2J7QCX9"/>
<proteinExistence type="inferred from homology"/>
<feature type="compositionally biased region" description="Polar residues" evidence="6">
    <location>
        <begin position="255"/>
        <end position="264"/>
    </location>
</feature>
<evidence type="ECO:0000313" key="8">
    <source>
        <dbReference type="EMBL" id="PNF26440.1"/>
    </source>
</evidence>
<dbReference type="OrthoDB" id="8173371at2759"/>
<evidence type="ECO:0000256" key="7">
    <source>
        <dbReference type="SAM" id="Phobius"/>
    </source>
</evidence>
<keyword evidence="3 7" id="KW-1133">Transmembrane helix</keyword>
<feature type="region of interest" description="Disordered" evidence="6">
    <location>
        <begin position="155"/>
        <end position="177"/>
    </location>
</feature>
<evidence type="ECO:0000256" key="3">
    <source>
        <dbReference type="ARBA" id="ARBA00022989"/>
    </source>
</evidence>
<evidence type="ECO:0000256" key="6">
    <source>
        <dbReference type="SAM" id="MobiDB-lite"/>
    </source>
</evidence>
<reference evidence="8 9" key="1">
    <citation type="submission" date="2017-12" db="EMBL/GenBank/DDBJ databases">
        <title>Hemimetabolous genomes reveal molecular basis of termite eusociality.</title>
        <authorList>
            <person name="Harrison M.C."/>
            <person name="Jongepier E."/>
            <person name="Robertson H.M."/>
            <person name="Arning N."/>
            <person name="Bitard-Feildel T."/>
            <person name="Chao H."/>
            <person name="Childers C.P."/>
            <person name="Dinh H."/>
            <person name="Doddapaneni H."/>
            <person name="Dugan S."/>
            <person name="Gowin J."/>
            <person name="Greiner C."/>
            <person name="Han Y."/>
            <person name="Hu H."/>
            <person name="Hughes D.S.T."/>
            <person name="Huylmans A.-K."/>
            <person name="Kemena C."/>
            <person name="Kremer L.P.M."/>
            <person name="Lee S.L."/>
            <person name="Lopez-Ezquerra A."/>
            <person name="Mallet L."/>
            <person name="Monroy-Kuhn J.M."/>
            <person name="Moser A."/>
            <person name="Murali S.C."/>
            <person name="Muzny D.M."/>
            <person name="Otani S."/>
            <person name="Piulachs M.-D."/>
            <person name="Poelchau M."/>
            <person name="Qu J."/>
            <person name="Schaub F."/>
            <person name="Wada-Katsumata A."/>
            <person name="Worley K.C."/>
            <person name="Xie Q."/>
            <person name="Ylla G."/>
            <person name="Poulsen M."/>
            <person name="Gibbs R.A."/>
            <person name="Schal C."/>
            <person name="Richards S."/>
            <person name="Belles X."/>
            <person name="Korb J."/>
            <person name="Bornberg-Bauer E."/>
        </authorList>
    </citation>
    <scope>NUCLEOTIDE SEQUENCE [LARGE SCALE GENOMIC DNA]</scope>
    <source>
        <tissue evidence="8">Whole body</tissue>
    </source>
</reference>
<comment type="caution">
    <text evidence="8">The sequence shown here is derived from an EMBL/GenBank/DDBJ whole genome shotgun (WGS) entry which is preliminary data.</text>
</comment>
<keyword evidence="2 7" id="KW-0812">Transmembrane</keyword>
<feature type="region of interest" description="Disordered" evidence="6">
    <location>
        <begin position="243"/>
        <end position="266"/>
    </location>
</feature>
<evidence type="ECO:0000256" key="4">
    <source>
        <dbReference type="ARBA" id="ARBA00023136"/>
    </source>
</evidence>
<keyword evidence="9" id="KW-1185">Reference proteome</keyword>
<evidence type="ECO:0000256" key="2">
    <source>
        <dbReference type="ARBA" id="ARBA00022692"/>
    </source>
</evidence>
<gene>
    <name evidence="8" type="ORF">B7P43_G16454</name>
</gene>
<dbReference type="EMBL" id="NEVH01015852">
    <property type="protein sequence ID" value="PNF26440.1"/>
    <property type="molecule type" value="Genomic_DNA"/>
</dbReference>
<sequence>MTRDICFRLPQPWRIVLPALIFNITFLGVALAAACKLQDGINVFCNFFQDDMDETNCHDLARYQLVEGNTGLMTYRYMKAAQISAWINVAGWSMSVIVLLMRCFCAADFQLIEISVLAPTPEQEQVWGGVIVAAMFLLAVASDWVQLPMVEPGGKLKFKPRPQGNEEDYQSQSPEAKWRTEETQMKAETMHSITKFASERTSDTVIDQFSVNTENEDSGTQIHNTELNLNHDDLVIQQSIPDSHYSKHDSHDSTENNNRSQMSEETFESILEREASDINTPHFKVYLETSNLNSSNFQTSNLNTPNFQPGLDLEVTTMHVDAKLPNPGIHDYPPDKDSTSKLSDSFYETNSTPYPTIKQNNENPEGLMTITKSNISSIDDESGTSWIYRTGNSNNETEENTMQDASLPLDMLKTVHEMLIQETPHTIRGKMHFLQQLKDKMLHCMGKVNHNHE</sequence>
<comment type="similarity">
    <text evidence="5">Belongs to the TMEM179 family.</text>
</comment>
<feature type="transmembrane region" description="Helical" evidence="7">
    <location>
        <begin position="12"/>
        <end position="34"/>
    </location>
</feature>